<gene>
    <name evidence="1" type="ORF">N47_A10130</name>
</gene>
<dbReference type="AlphaFoldDB" id="E1Y8U0"/>
<reference evidence="1" key="1">
    <citation type="journal article" date="2011" name="Environ. Microbiol.">
        <title>Genomic insights into the metabolic potential of the polycyclic aromatic hydrocarbon degrading sulfate-reducing Deltaproteobacterium N47.</title>
        <authorList>
            <person name="Bergmann F."/>
            <person name="Selesi D."/>
            <person name="Weinmaier T."/>
            <person name="Tischler P."/>
            <person name="Rattei T."/>
            <person name="Meckenstock R.U."/>
        </authorList>
    </citation>
    <scope>NUCLEOTIDE SEQUENCE</scope>
</reference>
<name>E1Y8U0_9BACT</name>
<sequence>MLTLIFFENDSLSTLLWNDENLGSNDEIERLFGFIQDEQFII</sequence>
<protein>
    <submittedName>
        <fullName evidence="1">Uncharacterized protein</fullName>
    </submittedName>
</protein>
<dbReference type="EMBL" id="FR695864">
    <property type="protein sequence ID" value="CBX26984.1"/>
    <property type="molecule type" value="Genomic_DNA"/>
</dbReference>
<evidence type="ECO:0000313" key="1">
    <source>
        <dbReference type="EMBL" id="CBX26984.1"/>
    </source>
</evidence>
<organism evidence="1">
    <name type="scientific">uncultured Desulfobacterium sp</name>
    <dbReference type="NCBI Taxonomy" id="201089"/>
    <lineage>
        <taxon>Bacteria</taxon>
        <taxon>Pseudomonadati</taxon>
        <taxon>Thermodesulfobacteriota</taxon>
        <taxon>Desulfobacteria</taxon>
        <taxon>Desulfobacterales</taxon>
        <taxon>Desulfobacteriaceae</taxon>
        <taxon>Desulfobacterium</taxon>
        <taxon>environmental samples</taxon>
    </lineage>
</organism>
<accession>E1Y8U0</accession>
<proteinExistence type="predicted"/>